<evidence type="ECO:0000256" key="1">
    <source>
        <dbReference type="ARBA" id="ARBA00022729"/>
    </source>
</evidence>
<evidence type="ECO:0000256" key="3">
    <source>
        <dbReference type="SAM" id="SignalP"/>
    </source>
</evidence>
<keyword evidence="2 5" id="KW-0456">Lyase</keyword>
<dbReference type="Proteomes" id="UP000006514">
    <property type="component" value="Unassembled WGS sequence"/>
</dbReference>
<proteinExistence type="predicted"/>
<evidence type="ECO:0000313" key="6">
    <source>
        <dbReference type="Proteomes" id="UP000006514"/>
    </source>
</evidence>
<feature type="domain" description="Alginate lyase" evidence="4">
    <location>
        <begin position="73"/>
        <end position="360"/>
    </location>
</feature>
<dbReference type="InParanoid" id="J0DC58"/>
<gene>
    <name evidence="5" type="ORF">AURDEDRAFT_153796</name>
</gene>
<dbReference type="GO" id="GO:0042597">
    <property type="term" value="C:periplasmic space"/>
    <property type="evidence" value="ECO:0007669"/>
    <property type="project" value="InterPro"/>
</dbReference>
<name>J0DC58_AURST</name>
<keyword evidence="6" id="KW-1185">Reference proteome</keyword>
<evidence type="ECO:0000313" key="5">
    <source>
        <dbReference type="EMBL" id="EJD39597.1"/>
    </source>
</evidence>
<dbReference type="AlphaFoldDB" id="J0DC58"/>
<feature type="chain" id="PRO_5003732640" evidence="3">
    <location>
        <begin position="22"/>
        <end position="472"/>
    </location>
</feature>
<sequence length="472" mass="52567">MPLITALIPALALTATTRAAAASWDSFISYDNEFVDPAYILSKPWSTNNSTGDAAQTIVAWADHLYNQGPWSVTYKPFTAPTGDKHDYLSWAPYWWPNCSEVGNKTELTQEEIWVTCPYEARDGKFVPDVRLINDTGSYAGMCDAVFYNSFAWQITGEERYAEKAVSFIRTWFLDDATHMNPNLNYSQVRRGPGVQTGRSFGVLDMKNIAKVATGILLFRETKYPGWTADDDRKMVAWSNAFIKWLEEHEFGRTEGSTENNHGTYFYNTMIAHQIIAGNHERARFYANRYFTTQYLDQIDERGEQPFEVVRSRTYHYRAYGLGATITNAKLAAYVGYDAWDLTTKKGGSIQKALDWAMQFDPADTNEIKSAPAEELYQHVAAVAAQYGDSQGKYAAYITRVSPNYPQSPFFLWNQPLALPKGYVVSAGVLTTSPGGGGVGGSTEDGESAASRMAAYPALAAAALFVLVQLLL</sequence>
<dbReference type="OMA" id="CEYITRD"/>
<feature type="signal peptide" evidence="3">
    <location>
        <begin position="1"/>
        <end position="21"/>
    </location>
</feature>
<accession>J0DC58</accession>
<evidence type="ECO:0000256" key="2">
    <source>
        <dbReference type="ARBA" id="ARBA00023239"/>
    </source>
</evidence>
<dbReference type="InterPro" id="IPR008929">
    <property type="entry name" value="Chondroitin_lyas"/>
</dbReference>
<dbReference type="OrthoDB" id="63533at2759"/>
<organism evidence="5 6">
    <name type="scientific">Auricularia subglabra (strain TFB-10046 / SS5)</name>
    <name type="common">White-rot fungus</name>
    <name type="synonym">Auricularia delicata (strain TFB10046)</name>
    <dbReference type="NCBI Taxonomy" id="717982"/>
    <lineage>
        <taxon>Eukaryota</taxon>
        <taxon>Fungi</taxon>
        <taxon>Dikarya</taxon>
        <taxon>Basidiomycota</taxon>
        <taxon>Agaricomycotina</taxon>
        <taxon>Agaricomycetes</taxon>
        <taxon>Auriculariales</taxon>
        <taxon>Auriculariaceae</taxon>
        <taxon>Auricularia</taxon>
    </lineage>
</organism>
<dbReference type="SUPFAM" id="SSF48230">
    <property type="entry name" value="Chondroitin AC/alginate lyase"/>
    <property type="match status" value="1"/>
</dbReference>
<keyword evidence="1 3" id="KW-0732">Signal</keyword>
<dbReference type="GO" id="GO:0016829">
    <property type="term" value="F:lyase activity"/>
    <property type="evidence" value="ECO:0007669"/>
    <property type="project" value="UniProtKB-KW"/>
</dbReference>
<reference evidence="6" key="1">
    <citation type="journal article" date="2012" name="Science">
        <title>The Paleozoic origin of enzymatic lignin decomposition reconstructed from 31 fungal genomes.</title>
        <authorList>
            <person name="Floudas D."/>
            <person name="Binder M."/>
            <person name="Riley R."/>
            <person name="Barry K."/>
            <person name="Blanchette R.A."/>
            <person name="Henrissat B."/>
            <person name="Martinez A.T."/>
            <person name="Otillar R."/>
            <person name="Spatafora J.W."/>
            <person name="Yadav J.S."/>
            <person name="Aerts A."/>
            <person name="Benoit I."/>
            <person name="Boyd A."/>
            <person name="Carlson A."/>
            <person name="Copeland A."/>
            <person name="Coutinho P.M."/>
            <person name="de Vries R.P."/>
            <person name="Ferreira P."/>
            <person name="Findley K."/>
            <person name="Foster B."/>
            <person name="Gaskell J."/>
            <person name="Glotzer D."/>
            <person name="Gorecki P."/>
            <person name="Heitman J."/>
            <person name="Hesse C."/>
            <person name="Hori C."/>
            <person name="Igarashi K."/>
            <person name="Jurgens J.A."/>
            <person name="Kallen N."/>
            <person name="Kersten P."/>
            <person name="Kohler A."/>
            <person name="Kuees U."/>
            <person name="Kumar T.K.A."/>
            <person name="Kuo A."/>
            <person name="LaButti K."/>
            <person name="Larrondo L.F."/>
            <person name="Lindquist E."/>
            <person name="Ling A."/>
            <person name="Lombard V."/>
            <person name="Lucas S."/>
            <person name="Lundell T."/>
            <person name="Martin R."/>
            <person name="McLaughlin D.J."/>
            <person name="Morgenstern I."/>
            <person name="Morin E."/>
            <person name="Murat C."/>
            <person name="Nagy L.G."/>
            <person name="Nolan M."/>
            <person name="Ohm R.A."/>
            <person name="Patyshakuliyeva A."/>
            <person name="Rokas A."/>
            <person name="Ruiz-Duenas F.J."/>
            <person name="Sabat G."/>
            <person name="Salamov A."/>
            <person name="Samejima M."/>
            <person name="Schmutz J."/>
            <person name="Slot J.C."/>
            <person name="St John F."/>
            <person name="Stenlid J."/>
            <person name="Sun H."/>
            <person name="Sun S."/>
            <person name="Syed K."/>
            <person name="Tsang A."/>
            <person name="Wiebenga A."/>
            <person name="Young D."/>
            <person name="Pisabarro A."/>
            <person name="Eastwood D.C."/>
            <person name="Martin F."/>
            <person name="Cullen D."/>
            <person name="Grigoriev I.V."/>
            <person name="Hibbett D.S."/>
        </authorList>
    </citation>
    <scope>NUCLEOTIDE SEQUENCE [LARGE SCALE GENOMIC DNA]</scope>
    <source>
        <strain evidence="6">TFB10046</strain>
    </source>
</reference>
<dbReference type="EMBL" id="JH687812">
    <property type="protein sequence ID" value="EJD39597.1"/>
    <property type="molecule type" value="Genomic_DNA"/>
</dbReference>
<dbReference type="InterPro" id="IPR008397">
    <property type="entry name" value="Alginate_lyase_dom"/>
</dbReference>
<evidence type="ECO:0000259" key="4">
    <source>
        <dbReference type="Pfam" id="PF05426"/>
    </source>
</evidence>
<dbReference type="Gene3D" id="1.50.10.100">
    <property type="entry name" value="Chondroitin AC/alginate lyase"/>
    <property type="match status" value="1"/>
</dbReference>
<dbReference type="Pfam" id="PF05426">
    <property type="entry name" value="Alginate_lyase"/>
    <property type="match status" value="1"/>
</dbReference>
<dbReference type="eggNOG" id="ENOG502QSJY">
    <property type="taxonomic scope" value="Eukaryota"/>
</dbReference>
<dbReference type="KEGG" id="adl:AURDEDRAFT_153796"/>
<protein>
    <submittedName>
        <fullName evidence="5">Chondroitin AC/alginate lyase</fullName>
    </submittedName>
</protein>